<evidence type="ECO:0000313" key="1">
    <source>
        <dbReference type="EMBL" id="KAL0253201.1"/>
    </source>
</evidence>
<evidence type="ECO:0000313" key="2">
    <source>
        <dbReference type="Proteomes" id="UP001430584"/>
    </source>
</evidence>
<name>A0ABR3BYK3_9PEZI</name>
<organism evidence="1 2">
    <name type="scientific">Diplodia seriata</name>
    <dbReference type="NCBI Taxonomy" id="420778"/>
    <lineage>
        <taxon>Eukaryota</taxon>
        <taxon>Fungi</taxon>
        <taxon>Dikarya</taxon>
        <taxon>Ascomycota</taxon>
        <taxon>Pezizomycotina</taxon>
        <taxon>Dothideomycetes</taxon>
        <taxon>Dothideomycetes incertae sedis</taxon>
        <taxon>Botryosphaeriales</taxon>
        <taxon>Botryosphaeriaceae</taxon>
        <taxon>Diplodia</taxon>
    </lineage>
</organism>
<dbReference type="GeneID" id="92014258"/>
<reference evidence="1 2" key="1">
    <citation type="submission" date="2024-02" db="EMBL/GenBank/DDBJ databases">
        <title>De novo assembly and annotation of 12 fungi associated with fruit tree decline syndrome in Ontario, Canada.</title>
        <authorList>
            <person name="Sulman M."/>
            <person name="Ellouze W."/>
            <person name="Ilyukhin E."/>
        </authorList>
    </citation>
    <scope>NUCLEOTIDE SEQUENCE [LARGE SCALE GENOMIC DNA]</scope>
    <source>
        <strain evidence="1 2">FDS-637</strain>
    </source>
</reference>
<proteinExistence type="predicted"/>
<dbReference type="EMBL" id="JAJVCZ030000012">
    <property type="protein sequence ID" value="KAL0253201.1"/>
    <property type="molecule type" value="Genomic_DNA"/>
</dbReference>
<dbReference type="RefSeq" id="XP_066627845.1">
    <property type="nucleotide sequence ID" value="XM_066781562.1"/>
</dbReference>
<sequence>MDPDPNGPAGSDSAANPDNATDEALRMQASLRSMSDTLAQIRECHQTQNNLMESLQHQIESFSSHPVIKGNDEMLQSIDNLARDLRREFNDQFARTRVELNTLQTENRETRAGLIPVRKDTSTIGTRFPTFVTEAMKKAETTRRNLNARRCNAFALSGTSRLAPMYSNVDHELIAGFPETFDSIDTLSGPTLDSLLRHLQSSLPPEVSVVAKKARLRAAMGLG</sequence>
<protein>
    <submittedName>
        <fullName evidence="1">Uncharacterized protein</fullName>
    </submittedName>
</protein>
<keyword evidence="2" id="KW-1185">Reference proteome</keyword>
<accession>A0ABR3BYK3</accession>
<comment type="caution">
    <text evidence="1">The sequence shown here is derived from an EMBL/GenBank/DDBJ whole genome shotgun (WGS) entry which is preliminary data.</text>
</comment>
<gene>
    <name evidence="1" type="ORF">SLS55_010173</name>
</gene>
<dbReference type="Proteomes" id="UP001430584">
    <property type="component" value="Unassembled WGS sequence"/>
</dbReference>